<evidence type="ECO:0008006" key="2">
    <source>
        <dbReference type="Google" id="ProtNLM"/>
    </source>
</evidence>
<organism evidence="1">
    <name type="scientific">Dulem virus 42</name>
    <dbReference type="NCBI Taxonomy" id="3145760"/>
    <lineage>
        <taxon>Viruses</taxon>
        <taxon>Duplodnaviria</taxon>
        <taxon>Heunggongvirae</taxon>
        <taxon>Uroviricota</taxon>
        <taxon>Caudoviricetes</taxon>
    </lineage>
</organism>
<protein>
    <recommendedName>
        <fullName evidence="2">Co-chaperonin GroES</fullName>
    </recommendedName>
</protein>
<accession>A0AAU8BAU8</accession>
<sequence>MMTKCFLVKPLDPIMVEKTISKPIPKETTTDDNGIEATDYEDVTTETKAVKAQYQKGVVLKVPHSYANAVNRKDSPEYPIEVGDIIVYDDMFNKEFDIFKDSKLISPFDVVAIVK</sequence>
<evidence type="ECO:0000313" key="1">
    <source>
        <dbReference type="EMBL" id="XCD08333.1"/>
    </source>
</evidence>
<reference evidence="1" key="1">
    <citation type="submission" date="2024-03" db="EMBL/GenBank/DDBJ databases">
        <title>Diverse circular DNA viruses in blood, oral, and fecal samples of captive lemurs.</title>
        <authorList>
            <person name="Paietta E.N."/>
            <person name="Kraberger S."/>
            <person name="Lund M.C."/>
            <person name="Custer J.M."/>
            <person name="Vargas K.M."/>
            <person name="Ehmke E.E."/>
            <person name="Yoder A.D."/>
            <person name="Varsani A."/>
        </authorList>
    </citation>
    <scope>NUCLEOTIDE SEQUENCE</scope>
    <source>
        <strain evidence="1">Duke_30FF_63</strain>
    </source>
</reference>
<name>A0AAU8BAU8_9CAUD</name>
<proteinExistence type="predicted"/>
<dbReference type="EMBL" id="PP511876">
    <property type="protein sequence ID" value="XCD08333.1"/>
    <property type="molecule type" value="Genomic_DNA"/>
</dbReference>